<feature type="chain" id="PRO_5015357312" description="Bifunctional inhibitor/plant lipid transfer protein/seed storage helical domain-containing protein" evidence="1">
    <location>
        <begin position="31"/>
        <end position="201"/>
    </location>
</feature>
<keyword evidence="1" id="KW-0732">Signal</keyword>
<evidence type="ECO:0008006" key="4">
    <source>
        <dbReference type="Google" id="ProtNLM"/>
    </source>
</evidence>
<dbReference type="EMBL" id="KZ772687">
    <property type="protein sequence ID" value="PTQ45390.1"/>
    <property type="molecule type" value="Genomic_DNA"/>
</dbReference>
<gene>
    <name evidence="2" type="ORF">MARPO_0015s0175</name>
</gene>
<dbReference type="Proteomes" id="UP000244005">
    <property type="component" value="Unassembled WGS sequence"/>
</dbReference>
<accession>A0A2R6XH07</accession>
<organism evidence="2 3">
    <name type="scientific">Marchantia polymorpha</name>
    <name type="common">Common liverwort</name>
    <name type="synonym">Marchantia aquatica</name>
    <dbReference type="NCBI Taxonomy" id="3197"/>
    <lineage>
        <taxon>Eukaryota</taxon>
        <taxon>Viridiplantae</taxon>
        <taxon>Streptophyta</taxon>
        <taxon>Embryophyta</taxon>
        <taxon>Marchantiophyta</taxon>
        <taxon>Marchantiopsida</taxon>
        <taxon>Marchantiidae</taxon>
        <taxon>Marchantiales</taxon>
        <taxon>Marchantiaceae</taxon>
        <taxon>Marchantia</taxon>
    </lineage>
</organism>
<reference evidence="3" key="1">
    <citation type="journal article" date="2017" name="Cell">
        <title>Insights into land plant evolution garnered from the Marchantia polymorpha genome.</title>
        <authorList>
            <person name="Bowman J.L."/>
            <person name="Kohchi T."/>
            <person name="Yamato K.T."/>
            <person name="Jenkins J."/>
            <person name="Shu S."/>
            <person name="Ishizaki K."/>
            <person name="Yamaoka S."/>
            <person name="Nishihama R."/>
            <person name="Nakamura Y."/>
            <person name="Berger F."/>
            <person name="Adam C."/>
            <person name="Aki S.S."/>
            <person name="Althoff F."/>
            <person name="Araki T."/>
            <person name="Arteaga-Vazquez M.A."/>
            <person name="Balasubrmanian S."/>
            <person name="Barry K."/>
            <person name="Bauer D."/>
            <person name="Boehm C.R."/>
            <person name="Briginshaw L."/>
            <person name="Caballero-Perez J."/>
            <person name="Catarino B."/>
            <person name="Chen F."/>
            <person name="Chiyoda S."/>
            <person name="Chovatia M."/>
            <person name="Davies K.M."/>
            <person name="Delmans M."/>
            <person name="Demura T."/>
            <person name="Dierschke T."/>
            <person name="Dolan L."/>
            <person name="Dorantes-Acosta A.E."/>
            <person name="Eklund D.M."/>
            <person name="Florent S.N."/>
            <person name="Flores-Sandoval E."/>
            <person name="Fujiyama A."/>
            <person name="Fukuzawa H."/>
            <person name="Galik B."/>
            <person name="Grimanelli D."/>
            <person name="Grimwood J."/>
            <person name="Grossniklaus U."/>
            <person name="Hamada T."/>
            <person name="Haseloff J."/>
            <person name="Hetherington A.J."/>
            <person name="Higo A."/>
            <person name="Hirakawa Y."/>
            <person name="Hundley H.N."/>
            <person name="Ikeda Y."/>
            <person name="Inoue K."/>
            <person name="Inoue S.I."/>
            <person name="Ishida S."/>
            <person name="Jia Q."/>
            <person name="Kakita M."/>
            <person name="Kanazawa T."/>
            <person name="Kawai Y."/>
            <person name="Kawashima T."/>
            <person name="Kennedy M."/>
            <person name="Kinose K."/>
            <person name="Kinoshita T."/>
            <person name="Kohara Y."/>
            <person name="Koide E."/>
            <person name="Komatsu K."/>
            <person name="Kopischke S."/>
            <person name="Kubo M."/>
            <person name="Kyozuka J."/>
            <person name="Lagercrantz U."/>
            <person name="Lin S.S."/>
            <person name="Lindquist E."/>
            <person name="Lipzen A.M."/>
            <person name="Lu C.W."/>
            <person name="De Luna E."/>
            <person name="Martienssen R.A."/>
            <person name="Minamino N."/>
            <person name="Mizutani M."/>
            <person name="Mizutani M."/>
            <person name="Mochizuki N."/>
            <person name="Monte I."/>
            <person name="Mosher R."/>
            <person name="Nagasaki H."/>
            <person name="Nakagami H."/>
            <person name="Naramoto S."/>
            <person name="Nishitani K."/>
            <person name="Ohtani M."/>
            <person name="Okamoto T."/>
            <person name="Okumura M."/>
            <person name="Phillips J."/>
            <person name="Pollak B."/>
            <person name="Reinders A."/>
            <person name="Rovekamp M."/>
            <person name="Sano R."/>
            <person name="Sawa S."/>
            <person name="Schmid M.W."/>
            <person name="Shirakawa M."/>
            <person name="Solano R."/>
            <person name="Spunde A."/>
            <person name="Suetsugu N."/>
            <person name="Sugano S."/>
            <person name="Sugiyama A."/>
            <person name="Sun R."/>
            <person name="Suzuki Y."/>
            <person name="Takenaka M."/>
            <person name="Takezawa D."/>
            <person name="Tomogane H."/>
            <person name="Tsuzuki M."/>
            <person name="Ueda T."/>
            <person name="Umeda M."/>
            <person name="Ward J.M."/>
            <person name="Watanabe Y."/>
            <person name="Yazaki K."/>
            <person name="Yokoyama R."/>
            <person name="Yoshitake Y."/>
            <person name="Yotsui I."/>
            <person name="Zachgo S."/>
            <person name="Schmutz J."/>
        </authorList>
    </citation>
    <scope>NUCLEOTIDE SEQUENCE [LARGE SCALE GENOMIC DNA]</scope>
    <source>
        <strain evidence="3">Tak-1</strain>
    </source>
</reference>
<keyword evidence="3" id="KW-1185">Reference proteome</keyword>
<dbReference type="OrthoDB" id="10488094at2759"/>
<name>A0A2R6XH07_MARPO</name>
<evidence type="ECO:0000313" key="3">
    <source>
        <dbReference type="Proteomes" id="UP000244005"/>
    </source>
</evidence>
<protein>
    <recommendedName>
        <fullName evidence="4">Bifunctional inhibitor/plant lipid transfer protein/seed storage helical domain-containing protein</fullName>
    </recommendedName>
</protein>
<evidence type="ECO:0000256" key="1">
    <source>
        <dbReference type="SAM" id="SignalP"/>
    </source>
</evidence>
<dbReference type="AlphaFoldDB" id="A0A2R6XH07"/>
<sequence length="201" mass="21636">MEPTTKLKTSYVVFVLIVMMLLRLTVGTHADPQEQKGADNVENTEYLRLHPLTGALEQPLHSSPSSASALTSRLLESQKLTTTGPHMPPLRTLTEESVSEEPIVVQTSEGARSQLVNLSTTLDCDALDLSNVNLLTLLTSCSSSLIDEAISTDCCTELVKIEKDFTTCFCSVISTLLGSSLEDLAIPTLISGCTDLSYPCA</sequence>
<evidence type="ECO:0000313" key="2">
    <source>
        <dbReference type="EMBL" id="PTQ45390.1"/>
    </source>
</evidence>
<feature type="signal peptide" evidence="1">
    <location>
        <begin position="1"/>
        <end position="30"/>
    </location>
</feature>
<proteinExistence type="predicted"/>
<dbReference type="Gramene" id="Mp2g08910.1">
    <property type="protein sequence ID" value="Mp2g08910.1.cds1"/>
    <property type="gene ID" value="Mp2g08910"/>
</dbReference>